<dbReference type="RefSeq" id="WP_357783076.1">
    <property type="nucleotide sequence ID" value="NZ_JBFAKC010000005.1"/>
</dbReference>
<organism evidence="2 3">
    <name type="scientific">Nocardia aurea</name>
    <dbReference type="NCBI Taxonomy" id="2144174"/>
    <lineage>
        <taxon>Bacteria</taxon>
        <taxon>Bacillati</taxon>
        <taxon>Actinomycetota</taxon>
        <taxon>Actinomycetes</taxon>
        <taxon>Mycobacteriales</taxon>
        <taxon>Nocardiaceae</taxon>
        <taxon>Nocardia</taxon>
    </lineage>
</organism>
<accession>A0ABV3FSS5</accession>
<proteinExistence type="predicted"/>
<dbReference type="Proteomes" id="UP001551695">
    <property type="component" value="Unassembled WGS sequence"/>
</dbReference>
<evidence type="ECO:0000259" key="1">
    <source>
        <dbReference type="Pfam" id="PF13577"/>
    </source>
</evidence>
<dbReference type="InterPro" id="IPR037401">
    <property type="entry name" value="SnoaL-like"/>
</dbReference>
<name>A0ABV3FSS5_9NOCA</name>
<dbReference type="InterPro" id="IPR032710">
    <property type="entry name" value="NTF2-like_dom_sf"/>
</dbReference>
<dbReference type="SUPFAM" id="SSF54427">
    <property type="entry name" value="NTF2-like"/>
    <property type="match status" value="1"/>
</dbReference>
<reference evidence="2 3" key="1">
    <citation type="submission" date="2024-06" db="EMBL/GenBank/DDBJ databases">
        <title>The Natural Products Discovery Center: Release of the First 8490 Sequenced Strains for Exploring Actinobacteria Biosynthetic Diversity.</title>
        <authorList>
            <person name="Kalkreuter E."/>
            <person name="Kautsar S.A."/>
            <person name="Yang D."/>
            <person name="Bader C.D."/>
            <person name="Teijaro C.N."/>
            <person name="Fluegel L."/>
            <person name="Davis C.M."/>
            <person name="Simpson J.R."/>
            <person name="Lauterbach L."/>
            <person name="Steele A.D."/>
            <person name="Gui C."/>
            <person name="Meng S."/>
            <person name="Li G."/>
            <person name="Viehrig K."/>
            <person name="Ye F."/>
            <person name="Su P."/>
            <person name="Kiefer A.F."/>
            <person name="Nichols A."/>
            <person name="Cepeda A.J."/>
            <person name="Yan W."/>
            <person name="Fan B."/>
            <person name="Jiang Y."/>
            <person name="Adhikari A."/>
            <person name="Zheng C.-J."/>
            <person name="Schuster L."/>
            <person name="Cowan T.M."/>
            <person name="Smanski M.J."/>
            <person name="Chevrette M.G."/>
            <person name="De Carvalho L.P.S."/>
            <person name="Shen B."/>
        </authorList>
    </citation>
    <scope>NUCLEOTIDE SEQUENCE [LARGE SCALE GENOMIC DNA]</scope>
    <source>
        <strain evidence="2 3">NPDC050403</strain>
    </source>
</reference>
<dbReference type="Gene3D" id="3.10.450.50">
    <property type="match status" value="1"/>
</dbReference>
<gene>
    <name evidence="2" type="ORF">AB0I48_12495</name>
</gene>
<evidence type="ECO:0000313" key="2">
    <source>
        <dbReference type="EMBL" id="MEV0708378.1"/>
    </source>
</evidence>
<evidence type="ECO:0000313" key="3">
    <source>
        <dbReference type="Proteomes" id="UP001551695"/>
    </source>
</evidence>
<sequence length="179" mass="20106">MTIPDELRDIVAQHQIRNRLVGLARGEDRRDATLVRAAFWPDATTDFGIFAGSFDEYLAWVVPGAAAVPVTQHLLGQTLIELDDDIALAETHVSAYHRVDYGTEHRDILLGGRYLDTFQQRDDEWRILQRTMLYDWTQDLGTAADWSQGLMGAPFSGDHFTGTTTHDHSVAFFGRITAS</sequence>
<comment type="caution">
    <text evidence="2">The sequence shown here is derived from an EMBL/GenBank/DDBJ whole genome shotgun (WGS) entry which is preliminary data.</text>
</comment>
<dbReference type="Pfam" id="PF13577">
    <property type="entry name" value="SnoaL_4"/>
    <property type="match status" value="1"/>
</dbReference>
<protein>
    <submittedName>
        <fullName evidence="2">Nuclear transport factor 2 family protein</fullName>
    </submittedName>
</protein>
<dbReference type="EMBL" id="JBFAKC010000005">
    <property type="protein sequence ID" value="MEV0708378.1"/>
    <property type="molecule type" value="Genomic_DNA"/>
</dbReference>
<feature type="domain" description="SnoaL-like" evidence="1">
    <location>
        <begin position="12"/>
        <end position="131"/>
    </location>
</feature>
<keyword evidence="3" id="KW-1185">Reference proteome</keyword>